<sequence>EKVIMKLKKEIKNGKFVEIMGNIEQVLRELADSYYFNHEQLEADELNYQANEVKALVLHMSQRTVWTVLKMQ</sequence>
<reference evidence="1" key="1">
    <citation type="journal article" date="2014" name="Front. Microbiol.">
        <title>High frequency of phylogenetically diverse reductive dehalogenase-homologous genes in deep subseafloor sedimentary metagenomes.</title>
        <authorList>
            <person name="Kawai M."/>
            <person name="Futagami T."/>
            <person name="Toyoda A."/>
            <person name="Takaki Y."/>
            <person name="Nishi S."/>
            <person name="Hori S."/>
            <person name="Arai W."/>
            <person name="Tsubouchi T."/>
            <person name="Morono Y."/>
            <person name="Uchiyama I."/>
            <person name="Ito T."/>
            <person name="Fujiyama A."/>
            <person name="Inagaki F."/>
            <person name="Takami H."/>
        </authorList>
    </citation>
    <scope>NUCLEOTIDE SEQUENCE</scope>
    <source>
        <strain evidence="1">Expedition CK06-06</strain>
    </source>
</reference>
<comment type="caution">
    <text evidence="1">The sequence shown here is derived from an EMBL/GenBank/DDBJ whole genome shotgun (WGS) entry which is preliminary data.</text>
</comment>
<protein>
    <submittedName>
        <fullName evidence="1">Uncharacterized protein</fullName>
    </submittedName>
</protein>
<organism evidence="1">
    <name type="scientific">marine sediment metagenome</name>
    <dbReference type="NCBI Taxonomy" id="412755"/>
    <lineage>
        <taxon>unclassified sequences</taxon>
        <taxon>metagenomes</taxon>
        <taxon>ecological metagenomes</taxon>
    </lineage>
</organism>
<dbReference type="EMBL" id="BARU01011202">
    <property type="protein sequence ID" value="GAH42454.1"/>
    <property type="molecule type" value="Genomic_DNA"/>
</dbReference>
<dbReference type="AlphaFoldDB" id="X1GLI2"/>
<proteinExistence type="predicted"/>
<gene>
    <name evidence="1" type="ORF">S03H2_21106</name>
</gene>
<name>X1GLI2_9ZZZZ</name>
<accession>X1GLI2</accession>
<feature type="non-terminal residue" evidence="1">
    <location>
        <position position="1"/>
    </location>
</feature>
<evidence type="ECO:0000313" key="1">
    <source>
        <dbReference type="EMBL" id="GAH42454.1"/>
    </source>
</evidence>